<dbReference type="NCBIfam" id="NF001211">
    <property type="entry name" value="PRK00179.1"/>
    <property type="match status" value="1"/>
</dbReference>
<dbReference type="InterPro" id="IPR035476">
    <property type="entry name" value="SIS_PGI_1"/>
</dbReference>
<feature type="active site" evidence="8">
    <location>
        <position position="389"/>
    </location>
</feature>
<dbReference type="Pfam" id="PF00342">
    <property type="entry name" value="PGI"/>
    <property type="match status" value="1"/>
</dbReference>
<dbReference type="InterPro" id="IPR023096">
    <property type="entry name" value="G6P_Isomerase_C"/>
</dbReference>
<dbReference type="CDD" id="cd05015">
    <property type="entry name" value="SIS_PGI_1"/>
    <property type="match status" value="1"/>
</dbReference>
<dbReference type="Gene3D" id="1.10.1390.10">
    <property type="match status" value="1"/>
</dbReference>
<keyword evidence="3 8" id="KW-0312">Gluconeogenesis</keyword>
<dbReference type="Gene3D" id="3.40.50.10490">
    <property type="entry name" value="Glucose-6-phosphate isomerase like protein, domain 1"/>
    <property type="match status" value="2"/>
</dbReference>
<name>A0A7C3QXT0_9BACT</name>
<comment type="similarity">
    <text evidence="2 8 9">Belongs to the GPI family.</text>
</comment>
<dbReference type="EC" id="5.3.1.9" evidence="8"/>
<comment type="subcellular location">
    <subcellularLocation>
        <location evidence="8">Cytoplasm</location>
    </subcellularLocation>
</comment>
<dbReference type="GO" id="GO:0006096">
    <property type="term" value="P:glycolytic process"/>
    <property type="evidence" value="ECO:0007669"/>
    <property type="project" value="UniProtKB-UniRule"/>
</dbReference>
<dbReference type="GO" id="GO:0051156">
    <property type="term" value="P:glucose 6-phosphate metabolic process"/>
    <property type="evidence" value="ECO:0007669"/>
    <property type="project" value="TreeGrafter"/>
</dbReference>
<dbReference type="InterPro" id="IPR001672">
    <property type="entry name" value="G6P_Isomerase"/>
</dbReference>
<dbReference type="GO" id="GO:0048029">
    <property type="term" value="F:monosaccharide binding"/>
    <property type="evidence" value="ECO:0007669"/>
    <property type="project" value="TreeGrafter"/>
</dbReference>
<dbReference type="PROSITE" id="PS00765">
    <property type="entry name" value="P_GLUCOSE_ISOMERASE_1"/>
    <property type="match status" value="1"/>
</dbReference>
<evidence type="ECO:0000256" key="3">
    <source>
        <dbReference type="ARBA" id="ARBA00022432"/>
    </source>
</evidence>
<dbReference type="EMBL" id="DTMM01000226">
    <property type="protein sequence ID" value="HFT94328.1"/>
    <property type="molecule type" value="Genomic_DNA"/>
</dbReference>
<evidence type="ECO:0000256" key="1">
    <source>
        <dbReference type="ARBA" id="ARBA00004926"/>
    </source>
</evidence>
<dbReference type="UniPathway" id="UPA00109">
    <property type="reaction ID" value="UER00181"/>
</dbReference>
<evidence type="ECO:0000313" key="10">
    <source>
        <dbReference type="EMBL" id="HFT94328.1"/>
    </source>
</evidence>
<evidence type="ECO:0000256" key="7">
    <source>
        <dbReference type="ARBA" id="ARBA00029321"/>
    </source>
</evidence>
<comment type="function">
    <text evidence="8">Catalyzes the reversible isomerization of glucose-6-phosphate to fructose-6-phosphate.</text>
</comment>
<comment type="pathway">
    <text evidence="8">Carbohydrate biosynthesis; gluconeogenesis.</text>
</comment>
<keyword evidence="6 8" id="KW-0413">Isomerase</keyword>
<dbReference type="PROSITE" id="PS51463">
    <property type="entry name" value="P_GLUCOSE_ISOMERASE_3"/>
    <property type="match status" value="1"/>
</dbReference>
<dbReference type="GO" id="GO:0005829">
    <property type="term" value="C:cytosol"/>
    <property type="evidence" value="ECO:0007669"/>
    <property type="project" value="TreeGrafter"/>
</dbReference>
<keyword evidence="5 8" id="KW-0324">Glycolysis</keyword>
<evidence type="ECO:0000256" key="9">
    <source>
        <dbReference type="RuleBase" id="RU000612"/>
    </source>
</evidence>
<comment type="caution">
    <text evidence="10">The sequence shown here is derived from an EMBL/GenBank/DDBJ whole genome shotgun (WGS) entry which is preliminary data.</text>
</comment>
<dbReference type="PRINTS" id="PR00662">
    <property type="entry name" value="G6PISOMERASE"/>
</dbReference>
<reference evidence="10" key="1">
    <citation type="journal article" date="2020" name="mSystems">
        <title>Genome- and Community-Level Interaction Insights into Carbon Utilization and Element Cycling Functions of Hydrothermarchaeota in Hydrothermal Sediment.</title>
        <authorList>
            <person name="Zhou Z."/>
            <person name="Liu Y."/>
            <person name="Xu W."/>
            <person name="Pan J."/>
            <person name="Luo Z.H."/>
            <person name="Li M."/>
        </authorList>
    </citation>
    <scope>NUCLEOTIDE SEQUENCE [LARGE SCALE GENOMIC DNA]</scope>
    <source>
        <strain evidence="10">SpSt-902</strain>
    </source>
</reference>
<organism evidence="10">
    <name type="scientific">Leptospirillum ferriphilum</name>
    <dbReference type="NCBI Taxonomy" id="178606"/>
    <lineage>
        <taxon>Bacteria</taxon>
        <taxon>Pseudomonadati</taxon>
        <taxon>Nitrospirota</taxon>
        <taxon>Nitrospiria</taxon>
        <taxon>Nitrospirales</taxon>
        <taxon>Nitrospiraceae</taxon>
        <taxon>Leptospirillum</taxon>
    </lineage>
</organism>
<dbReference type="PROSITE" id="PS00174">
    <property type="entry name" value="P_GLUCOSE_ISOMERASE_2"/>
    <property type="match status" value="1"/>
</dbReference>
<dbReference type="UniPathway" id="UPA00138"/>
<gene>
    <name evidence="8" type="primary">pgi</name>
    <name evidence="10" type="ORF">ENX03_10495</name>
</gene>
<dbReference type="PANTHER" id="PTHR11469">
    <property type="entry name" value="GLUCOSE-6-PHOSPHATE ISOMERASE"/>
    <property type="match status" value="1"/>
</dbReference>
<dbReference type="CDD" id="cd05016">
    <property type="entry name" value="SIS_PGI_2"/>
    <property type="match status" value="1"/>
</dbReference>
<dbReference type="FunFam" id="1.10.1390.10:FF:000001">
    <property type="entry name" value="Glucose-6-phosphate isomerase"/>
    <property type="match status" value="1"/>
</dbReference>
<dbReference type="HAMAP" id="MF_00473">
    <property type="entry name" value="G6P_isomerase"/>
    <property type="match status" value="1"/>
</dbReference>
<evidence type="ECO:0000256" key="5">
    <source>
        <dbReference type="ARBA" id="ARBA00023152"/>
    </source>
</evidence>
<feature type="active site" description="Proton donor" evidence="8">
    <location>
        <position position="358"/>
    </location>
</feature>
<dbReference type="FunFam" id="3.40.50.10490:FF:000018">
    <property type="entry name" value="Glucose-6-phosphate isomerase"/>
    <property type="match status" value="1"/>
</dbReference>
<accession>A0A7C3QXT0</accession>
<dbReference type="GO" id="GO:0097367">
    <property type="term" value="F:carbohydrate derivative binding"/>
    <property type="evidence" value="ECO:0007669"/>
    <property type="project" value="InterPro"/>
</dbReference>
<proteinExistence type="inferred from homology"/>
<dbReference type="InterPro" id="IPR018189">
    <property type="entry name" value="Phosphoglucose_isomerase_CS"/>
</dbReference>
<keyword evidence="4 8" id="KW-0963">Cytoplasm</keyword>
<dbReference type="PANTHER" id="PTHR11469:SF1">
    <property type="entry name" value="GLUCOSE-6-PHOSPHATE ISOMERASE"/>
    <property type="match status" value="1"/>
</dbReference>
<evidence type="ECO:0000256" key="2">
    <source>
        <dbReference type="ARBA" id="ARBA00006604"/>
    </source>
</evidence>
<dbReference type="InterPro" id="IPR035482">
    <property type="entry name" value="SIS_PGI_2"/>
</dbReference>
<feature type="active site" evidence="8">
    <location>
        <position position="509"/>
    </location>
</feature>
<sequence length="549" mass="61448">MTTIDRGMPLSRREGWQRLQAHKTAIGSLDLSFLFGDDPFRAEHLNATGAGLFLDYSKNRITTGTMELLLDLARECRLPDRIEQMFRGEKINVTENRAVLHVALRAPKDEVIRVDGKNVVPEVHAVLERMSRFANRIRDGQWRGQTGKPIRNVINIGIGGSDLGPVMAYEALRNYTRRDMRFRFVSNIDPTAFFESVRDLDPAETLFIVSSKTFTTLETMTNAHTAREWTRQALGDPAIGRHFVAVSTNEEAVRQFGIDPENMFGFWDWVGGRYSMDSAIGLSTMLAVGSENFHDMLGGFREMDLHFRSAPLGQNLPVIHGLLCVWEGTFMGSATRGVFPYDQYLKRFPAYLQQLTMESNGKHATLDGTRVDYDTGPVFWGEPGTNGQHSFYQLIHQGTRIIPSDLIGFLHPLHPSGAHHDILIANLLAQSEALAFGRTREELEKQGVPPEQIPHRICEGNRPTNVILAERLTPAVLGSLIAFYEHSVFTQGVLWGIDSFDQWGVELGKILAQKILPELTASPDDPLSHDSSTNALIIRYRKARAAGPA</sequence>
<dbReference type="SUPFAM" id="SSF53697">
    <property type="entry name" value="SIS domain"/>
    <property type="match status" value="1"/>
</dbReference>
<dbReference type="AlphaFoldDB" id="A0A7C3QXT0"/>
<comment type="pathway">
    <text evidence="1 8 9">Carbohydrate degradation; glycolysis; D-glyceraldehyde 3-phosphate and glycerone phosphate from D-glucose: step 2/4.</text>
</comment>
<dbReference type="GO" id="GO:0006094">
    <property type="term" value="P:gluconeogenesis"/>
    <property type="evidence" value="ECO:0007669"/>
    <property type="project" value="UniProtKB-UniRule"/>
</dbReference>
<evidence type="ECO:0000256" key="6">
    <source>
        <dbReference type="ARBA" id="ARBA00023235"/>
    </source>
</evidence>
<dbReference type="InterPro" id="IPR046348">
    <property type="entry name" value="SIS_dom_sf"/>
</dbReference>
<dbReference type="GO" id="GO:0004347">
    <property type="term" value="F:glucose-6-phosphate isomerase activity"/>
    <property type="evidence" value="ECO:0007669"/>
    <property type="project" value="UniProtKB-UniRule"/>
</dbReference>
<comment type="catalytic activity">
    <reaction evidence="7 8 9">
        <text>alpha-D-glucose 6-phosphate = beta-D-fructose 6-phosphate</text>
        <dbReference type="Rhea" id="RHEA:11816"/>
        <dbReference type="ChEBI" id="CHEBI:57634"/>
        <dbReference type="ChEBI" id="CHEBI:58225"/>
        <dbReference type="EC" id="5.3.1.9"/>
    </reaction>
</comment>
<evidence type="ECO:0000256" key="4">
    <source>
        <dbReference type="ARBA" id="ARBA00022490"/>
    </source>
</evidence>
<evidence type="ECO:0000256" key="8">
    <source>
        <dbReference type="HAMAP-Rule" id="MF_00473"/>
    </source>
</evidence>
<protein>
    <recommendedName>
        <fullName evidence="8">Glucose-6-phosphate isomerase</fullName>
        <shortName evidence="8">GPI</shortName>
        <ecNumber evidence="8">5.3.1.9</ecNumber>
    </recommendedName>
    <alternativeName>
        <fullName evidence="8">Phosphoglucose isomerase</fullName>
        <shortName evidence="8">PGI</shortName>
    </alternativeName>
    <alternativeName>
        <fullName evidence="8">Phosphohexose isomerase</fullName>
        <shortName evidence="8">PHI</shortName>
    </alternativeName>
</protein>